<accession>A0ABU5YMT1</accession>
<feature type="compositionally biased region" description="Acidic residues" evidence="1">
    <location>
        <begin position="264"/>
        <end position="274"/>
    </location>
</feature>
<feature type="compositionally biased region" description="Acidic residues" evidence="1">
    <location>
        <begin position="283"/>
        <end position="295"/>
    </location>
</feature>
<evidence type="ECO:0008006" key="5">
    <source>
        <dbReference type="Google" id="ProtNLM"/>
    </source>
</evidence>
<dbReference type="EMBL" id="JAYJJT010000020">
    <property type="protein sequence ID" value="MEB3051376.1"/>
    <property type="molecule type" value="Genomic_DNA"/>
</dbReference>
<sequence length="386" mass="40379">MTGPKPDPRDIETRPISVAELLAKNGNIGAPPPAGRRRRRRGNADAVTVAELTGEIPIIRDDDAPPEPDAPASGALPVVAAPGFADDDRPPTGPQPVERLVERPAEPRWPKSPQQPARSSGPQQSAYPRPLRRSEQPVPEQARPVQEDTRAAAEAKEPDPSFASPASGLAEPPGSLGGPSFASPASGLAEPPGSGAEQMRPDPVDTYDLGVDLDIEAIKAIDAGARDADPPVEDSAFIRSYLNPSGVSLDRSIRPLRRAGRGDDLDDEIAGDLDDSVRAEAGDDRDDYGRDEDYDDAPVGPAGVVGGALVVFQSILAVAFGGGLFIAFDQLWRWNSIVALVLTVLVTLGLVTAVQVVRKTPDVVSTLIAVAVGLLVTLGPLALHAG</sequence>
<evidence type="ECO:0000256" key="1">
    <source>
        <dbReference type="SAM" id="MobiDB-lite"/>
    </source>
</evidence>
<evidence type="ECO:0000256" key="2">
    <source>
        <dbReference type="SAM" id="Phobius"/>
    </source>
</evidence>
<keyword evidence="2" id="KW-0812">Transmembrane</keyword>
<feature type="transmembrane region" description="Helical" evidence="2">
    <location>
        <begin position="304"/>
        <end position="328"/>
    </location>
</feature>
<gene>
    <name evidence="3" type="ORF">KV112_16800</name>
</gene>
<feature type="compositionally biased region" description="Basic and acidic residues" evidence="1">
    <location>
        <begin position="99"/>
        <end position="109"/>
    </location>
</feature>
<organism evidence="3 4">
    <name type="scientific">[Mycobacterium] zoologicum</name>
    <dbReference type="NCBI Taxonomy" id="2872311"/>
    <lineage>
        <taxon>Bacteria</taxon>
        <taxon>Bacillati</taxon>
        <taxon>Actinomycetota</taxon>
        <taxon>Actinomycetes</taxon>
        <taxon>Mycobacteriales</taxon>
        <taxon>Mycobacteriaceae</taxon>
        <taxon>Mycolicibacter</taxon>
    </lineage>
</organism>
<name>A0ABU5YMT1_9MYCO</name>
<dbReference type="RefSeq" id="WP_224864331.1">
    <property type="nucleotide sequence ID" value="NZ_JAYJJT010000020.1"/>
</dbReference>
<keyword evidence="2" id="KW-0472">Membrane</keyword>
<protein>
    <recommendedName>
        <fullName evidence="5">Transmembrane protein</fullName>
    </recommendedName>
</protein>
<reference evidence="3 4" key="1">
    <citation type="submission" date="2023-12" db="EMBL/GenBank/DDBJ databases">
        <title>Description of new species of Mycobacterium terrae complex isolated from sewage at the Sao Paulo Zoological Park Foundation in Brazil.</title>
        <authorList>
            <person name="Romagnoli C.L."/>
            <person name="Conceicao E.C."/>
            <person name="Machado E."/>
            <person name="Barreto L.B.P.F."/>
            <person name="Sharma A."/>
            <person name="Silva N.M."/>
            <person name="Marques L.E."/>
            <person name="Juliana M.A."/>
            <person name="Lourenco M.C.S."/>
            <person name="Digiampietri L.A."/>
            <person name="Suffys P.N."/>
            <person name="Viana-Niero C."/>
        </authorList>
    </citation>
    <scope>NUCLEOTIDE SEQUENCE [LARGE SCALE GENOMIC DNA]</scope>
    <source>
        <strain evidence="3 4">MYC123</strain>
    </source>
</reference>
<dbReference type="Proteomes" id="UP001299046">
    <property type="component" value="Unassembled WGS sequence"/>
</dbReference>
<feature type="compositionally biased region" description="Basic and acidic residues" evidence="1">
    <location>
        <begin position="145"/>
        <end position="159"/>
    </location>
</feature>
<proteinExistence type="predicted"/>
<evidence type="ECO:0000313" key="4">
    <source>
        <dbReference type="Proteomes" id="UP001299046"/>
    </source>
</evidence>
<comment type="caution">
    <text evidence="3">The sequence shown here is derived from an EMBL/GenBank/DDBJ whole genome shotgun (WGS) entry which is preliminary data.</text>
</comment>
<keyword evidence="4" id="KW-1185">Reference proteome</keyword>
<evidence type="ECO:0000313" key="3">
    <source>
        <dbReference type="EMBL" id="MEB3051376.1"/>
    </source>
</evidence>
<feature type="region of interest" description="Disordered" evidence="1">
    <location>
        <begin position="22"/>
        <end position="208"/>
    </location>
</feature>
<feature type="compositionally biased region" description="Polar residues" evidence="1">
    <location>
        <begin position="112"/>
        <end position="126"/>
    </location>
</feature>
<feature type="transmembrane region" description="Helical" evidence="2">
    <location>
        <begin position="337"/>
        <end position="357"/>
    </location>
</feature>
<keyword evidence="2" id="KW-1133">Transmembrane helix</keyword>
<feature type="transmembrane region" description="Helical" evidence="2">
    <location>
        <begin position="363"/>
        <end position="383"/>
    </location>
</feature>
<feature type="region of interest" description="Disordered" evidence="1">
    <location>
        <begin position="260"/>
        <end position="295"/>
    </location>
</feature>